<evidence type="ECO:0000256" key="5">
    <source>
        <dbReference type="ARBA" id="ARBA00022989"/>
    </source>
</evidence>
<evidence type="ECO:0000313" key="9">
    <source>
        <dbReference type="EMBL" id="RMI14264.1"/>
    </source>
</evidence>
<evidence type="ECO:0000256" key="1">
    <source>
        <dbReference type="ARBA" id="ARBA00004651"/>
    </source>
</evidence>
<evidence type="ECO:0000256" key="7">
    <source>
        <dbReference type="SAM" id="Phobius"/>
    </source>
</evidence>
<reference evidence="9 10" key="1">
    <citation type="submission" date="2018-10" db="EMBL/GenBank/DDBJ databases">
        <title>Roseomonas sp. nov., isolated from feces of Tibetan antelopes in the Qinghai-Tibet plateau, China.</title>
        <authorList>
            <person name="Tian Z."/>
        </authorList>
    </citation>
    <scope>NUCLEOTIDE SEQUENCE [LARGE SCALE GENOMIC DNA]</scope>
    <source>
        <strain evidence="9 10">Z23</strain>
    </source>
</reference>
<name>A0ABX9VCF5_9PROT</name>
<dbReference type="InterPro" id="IPR036259">
    <property type="entry name" value="MFS_trans_sf"/>
</dbReference>
<gene>
    <name evidence="9" type="ORF">EBE87_28105</name>
</gene>
<dbReference type="EMBL" id="RFLX01000124">
    <property type="protein sequence ID" value="RMI14264.1"/>
    <property type="molecule type" value="Genomic_DNA"/>
</dbReference>
<dbReference type="Pfam" id="PF05977">
    <property type="entry name" value="MFS_3"/>
    <property type="match status" value="1"/>
</dbReference>
<evidence type="ECO:0000256" key="2">
    <source>
        <dbReference type="ARBA" id="ARBA00022448"/>
    </source>
</evidence>
<feature type="transmembrane region" description="Helical" evidence="7">
    <location>
        <begin position="378"/>
        <end position="396"/>
    </location>
</feature>
<dbReference type="CDD" id="cd06173">
    <property type="entry name" value="MFS_MefA_like"/>
    <property type="match status" value="1"/>
</dbReference>
<feature type="transmembrane region" description="Helical" evidence="7">
    <location>
        <begin position="257"/>
        <end position="280"/>
    </location>
</feature>
<feature type="transmembrane region" description="Helical" evidence="7">
    <location>
        <begin position="86"/>
        <end position="105"/>
    </location>
</feature>
<keyword evidence="6 7" id="KW-0472">Membrane</keyword>
<dbReference type="InterPro" id="IPR020846">
    <property type="entry name" value="MFS_dom"/>
</dbReference>
<feature type="transmembrane region" description="Helical" evidence="7">
    <location>
        <begin position="316"/>
        <end position="338"/>
    </location>
</feature>
<evidence type="ECO:0000313" key="10">
    <source>
        <dbReference type="Proteomes" id="UP000274097"/>
    </source>
</evidence>
<evidence type="ECO:0000256" key="3">
    <source>
        <dbReference type="ARBA" id="ARBA00022475"/>
    </source>
</evidence>
<evidence type="ECO:0000256" key="4">
    <source>
        <dbReference type="ARBA" id="ARBA00022692"/>
    </source>
</evidence>
<feature type="transmembrane region" description="Helical" evidence="7">
    <location>
        <begin position="166"/>
        <end position="192"/>
    </location>
</feature>
<evidence type="ECO:0000259" key="8">
    <source>
        <dbReference type="PROSITE" id="PS50850"/>
    </source>
</evidence>
<feature type="transmembrane region" description="Helical" evidence="7">
    <location>
        <begin position="229"/>
        <end position="251"/>
    </location>
</feature>
<feature type="transmembrane region" description="Helical" evidence="7">
    <location>
        <begin position="292"/>
        <end position="310"/>
    </location>
</feature>
<keyword evidence="3" id="KW-1003">Cell membrane</keyword>
<organism evidence="9 10">
    <name type="scientific">Teichococcus wenyumeiae</name>
    <dbReference type="NCBI Taxonomy" id="2478470"/>
    <lineage>
        <taxon>Bacteria</taxon>
        <taxon>Pseudomonadati</taxon>
        <taxon>Pseudomonadota</taxon>
        <taxon>Alphaproteobacteria</taxon>
        <taxon>Acetobacterales</taxon>
        <taxon>Roseomonadaceae</taxon>
        <taxon>Roseomonas</taxon>
    </lineage>
</organism>
<keyword evidence="5 7" id="KW-1133">Transmembrane helix</keyword>
<evidence type="ECO:0000256" key="6">
    <source>
        <dbReference type="ARBA" id="ARBA00023136"/>
    </source>
</evidence>
<comment type="subcellular location">
    <subcellularLocation>
        <location evidence="1">Cell membrane</location>
        <topology evidence="1">Multi-pass membrane protein</topology>
    </subcellularLocation>
</comment>
<keyword evidence="4 7" id="KW-0812">Transmembrane</keyword>
<accession>A0ABX9VCF5</accession>
<dbReference type="PANTHER" id="PTHR23513:SF11">
    <property type="entry name" value="STAPHYLOFERRIN A TRANSPORTER"/>
    <property type="match status" value="1"/>
</dbReference>
<feature type="domain" description="Major facilitator superfamily (MFS) profile" evidence="8">
    <location>
        <begin position="16"/>
        <end position="401"/>
    </location>
</feature>
<keyword evidence="10" id="KW-1185">Reference proteome</keyword>
<feature type="transmembrane region" description="Helical" evidence="7">
    <location>
        <begin position="50"/>
        <end position="74"/>
    </location>
</feature>
<dbReference type="PROSITE" id="PS50850">
    <property type="entry name" value="MFS"/>
    <property type="match status" value="1"/>
</dbReference>
<protein>
    <submittedName>
        <fullName evidence="9">MFS transporter</fullName>
    </submittedName>
</protein>
<proteinExistence type="predicted"/>
<dbReference type="InterPro" id="IPR010290">
    <property type="entry name" value="TM_effector"/>
</dbReference>
<dbReference type="RefSeq" id="WP_122140313.1">
    <property type="nucleotide sequence ID" value="NZ_RFLX01000124.1"/>
</dbReference>
<feature type="transmembrane region" description="Helical" evidence="7">
    <location>
        <begin position="142"/>
        <end position="160"/>
    </location>
</feature>
<keyword evidence="2" id="KW-0813">Transport</keyword>
<comment type="caution">
    <text evidence="9">The sequence shown here is derived from an EMBL/GenBank/DDBJ whole genome shotgun (WGS) entry which is preliminary data.</text>
</comment>
<dbReference type="PANTHER" id="PTHR23513">
    <property type="entry name" value="INTEGRAL MEMBRANE EFFLUX PROTEIN-RELATED"/>
    <property type="match status" value="1"/>
</dbReference>
<dbReference type="Gene3D" id="1.20.1250.20">
    <property type="entry name" value="MFS general substrate transporter like domains"/>
    <property type="match status" value="1"/>
</dbReference>
<feature type="transmembrane region" description="Helical" evidence="7">
    <location>
        <begin position="111"/>
        <end position="130"/>
    </location>
</feature>
<feature type="transmembrane region" description="Helical" evidence="7">
    <location>
        <begin position="350"/>
        <end position="372"/>
    </location>
</feature>
<dbReference type="SUPFAM" id="SSF103473">
    <property type="entry name" value="MFS general substrate transporter"/>
    <property type="match status" value="1"/>
</dbReference>
<sequence>MSSSPVVAFAPLRHSAFRALWIANLASNTGLWIQNTGAGWLMTSLAPSPVMVSLVQAAAMLPVFLFALPGGALADILDRRATLIEAQIWIAAVGLLLAVLAVLGLLDPWGLLVLTVAIGMGTAVIFPAWAAATPELVPHDDLVQAVALNGVGFNLARALGPALGGFVMAAAGPTAAFALNAVGFLALLWALIAWRRPAQRRSHLPPERLPSAVRAGLRFAIAVPAMRAAILRACAFFFFASAVWALMPLVIREGLGLGPAAFGLMLGVAGFGAVAAGTVLPMIRDRLSQGRLVFFASLLAYAAMALLGLSRHWAPAAVAVLIFGAAWLAAGSTLGAAAQMTAPAWVRARALGVYHLAFFGALAVGSLLWGWVGTKVGVPTALALCAGSGAVAAVAARPWRLVNFAQDMAHRVKARRGRAAATMPTPEAPASALKELLHNNSGRVLEVVRYQVDPGDLDAFLAAMRHVREVRLRAGAAGWRLYRDLARPDYFTELWAVDSWTDYLRHAVRLDEVDKAALALVAEMHRGGQGPEASRHLNIEP</sequence>
<dbReference type="Proteomes" id="UP000274097">
    <property type="component" value="Unassembled WGS sequence"/>
</dbReference>